<dbReference type="Proteomes" id="UP000663879">
    <property type="component" value="Unassembled WGS sequence"/>
</dbReference>
<feature type="region of interest" description="Disordered" evidence="1">
    <location>
        <begin position="197"/>
        <end position="222"/>
    </location>
</feature>
<organism evidence="2 3">
    <name type="scientific">Brachionus calyciflorus</name>
    <dbReference type="NCBI Taxonomy" id="104777"/>
    <lineage>
        <taxon>Eukaryota</taxon>
        <taxon>Metazoa</taxon>
        <taxon>Spiralia</taxon>
        <taxon>Gnathifera</taxon>
        <taxon>Rotifera</taxon>
        <taxon>Eurotatoria</taxon>
        <taxon>Monogononta</taxon>
        <taxon>Pseudotrocha</taxon>
        <taxon>Ploima</taxon>
        <taxon>Brachionidae</taxon>
        <taxon>Brachionus</taxon>
    </lineage>
</organism>
<feature type="region of interest" description="Disordered" evidence="1">
    <location>
        <begin position="1273"/>
        <end position="1295"/>
    </location>
</feature>
<reference evidence="2" key="1">
    <citation type="submission" date="2021-02" db="EMBL/GenBank/DDBJ databases">
        <authorList>
            <person name="Nowell W R."/>
        </authorList>
    </citation>
    <scope>NUCLEOTIDE SEQUENCE</scope>
    <source>
        <strain evidence="2">Ploen Becks lab</strain>
    </source>
</reference>
<gene>
    <name evidence="2" type="ORF">OXX778_LOCUS11726</name>
</gene>
<protein>
    <submittedName>
        <fullName evidence="2">Uncharacterized protein</fullName>
    </submittedName>
</protein>
<feature type="compositionally biased region" description="Low complexity" evidence="1">
    <location>
        <begin position="996"/>
        <end position="1014"/>
    </location>
</feature>
<feature type="compositionally biased region" description="Polar residues" evidence="1">
    <location>
        <begin position="752"/>
        <end position="762"/>
    </location>
</feature>
<feature type="region of interest" description="Disordered" evidence="1">
    <location>
        <begin position="529"/>
        <end position="576"/>
    </location>
</feature>
<evidence type="ECO:0000256" key="1">
    <source>
        <dbReference type="SAM" id="MobiDB-lite"/>
    </source>
</evidence>
<feature type="compositionally biased region" description="Basic and acidic residues" evidence="1">
    <location>
        <begin position="641"/>
        <end position="670"/>
    </location>
</feature>
<proteinExistence type="predicted"/>
<keyword evidence="3" id="KW-1185">Reference proteome</keyword>
<feature type="region of interest" description="Disordered" evidence="1">
    <location>
        <begin position="737"/>
        <end position="762"/>
    </location>
</feature>
<feature type="region of interest" description="Disordered" evidence="1">
    <location>
        <begin position="593"/>
        <end position="682"/>
    </location>
</feature>
<feature type="region of interest" description="Disordered" evidence="1">
    <location>
        <begin position="413"/>
        <end position="437"/>
    </location>
</feature>
<feature type="compositionally biased region" description="Basic residues" evidence="1">
    <location>
        <begin position="966"/>
        <end position="977"/>
    </location>
</feature>
<feature type="compositionally biased region" description="Low complexity" evidence="1">
    <location>
        <begin position="212"/>
        <end position="222"/>
    </location>
</feature>
<dbReference type="OrthoDB" id="10652367at2759"/>
<feature type="compositionally biased region" description="Low complexity" evidence="1">
    <location>
        <begin position="617"/>
        <end position="631"/>
    </location>
</feature>
<feature type="compositionally biased region" description="Basic residues" evidence="1">
    <location>
        <begin position="1015"/>
        <end position="1028"/>
    </location>
</feature>
<accession>A0A814A3T4</accession>
<feature type="compositionally biased region" description="Low complexity" evidence="1">
    <location>
        <begin position="539"/>
        <end position="568"/>
    </location>
</feature>
<dbReference type="EMBL" id="CAJNOC010002026">
    <property type="protein sequence ID" value="CAF0907556.1"/>
    <property type="molecule type" value="Genomic_DNA"/>
</dbReference>
<feature type="compositionally biased region" description="Polar residues" evidence="1">
    <location>
        <begin position="946"/>
        <end position="962"/>
    </location>
</feature>
<sequence length="1295" mass="149993">MLKTTFNEKTLEDQTSEKPKFDLNLTIDKTNLDFILAHELAHCLRDQDTEKFIYIYDFKIPDSFDSKRLENLKETSRYLSELKHADFEKICNDLNCEMESRIVKNEEYFSKLDTKDRIKYENVALAKKFLDDSDTETSNFNLPKLTNSNRQQLSTVSSMSRDGFVTNQRYQTYKDNKRNEKQLTDCYDEVYTVKIDDDESDVESDEKYDKNSISSSASSYGSLQSIKNSDHVVIEMPDAEEEDDDYSSYLRNIKNENKYEQEAELLKKFENECKKGTNSLTTIEPSSATRSAMAYKLMAKCKTDRNRLETCKNEDKMKDDFNKTCEYENDSDTSPSMDSSQFILNDVLSKLTEKNIKTTSSSSLQFNNYNFDRFLNNNNNESKILISKDEIRTTRDYGSILNEGSKLICKNDNLDSHGSSMTNSSKHEDDEEEKDEDFDQYFTRKETDKTFNKNDSSYYGANNLEKTIEELSNQHVNDTKKSYSQIDSFETTNKNNILVNKYQSNPTSSGLTLKYPHYKYDINSQETQQLKKSTDLNENSLKNTSTSKSKKTTTNLKKNQQKNSKNQSDPNSNVYSKHYTEDVDTLLQFITSTTSQQQQKTKSKRTNTDTNNPIGVAPTAASAAPQQPNTTSNNALKKSKKSESDSKRKSSIEEEKQRDKSEESTHKKNQETIIQSSKTQNEEPIIQEQKVITELQEPKFESNTEIYNIINEIYQEQPPETEFVTVIKGKKVKKDFKEQKESSILQDPIPKNESTNKSESNFKNLIKKPKPMNKIVDKPVTLTKKESILEKKLVVAEFLPTEFISPKEEIKKEDEIAIIKNDIDTKKEKTNENLNENLDLQEKTQTEEVDKIEPNKKEILTLNNSFELKSESPNNNPKIIKKSMSISNSKKTPVVFLDEIHMKKSQSFSYPIDIKFGSINLSEEEKCDKTQNDEITFTIDNQLQELNQPHPNTDTDQTILVENSSTKKKIKSKRNKSSRIASKQLDFIQNNFSSNSSVIPSSSCDESEKVSSGSSKKKSLKKKKLSRKKPTEEMANSEENNTSTTNNNKIDESFQNQSNYSLQQYQVPYLLYDPTTGLSFAYIPVINPINYTQPQQQQLQVNPENININLNKSINIYNHYHQQMDLSMYPQYNFQYNQNYSAMPMTYPYWYPPNNENLNQNLPIYNTTNNINNQLINQSFNKPENVQENVRLGQSREFPQAYNHQHQQLQQNYPHQNYQYASYPSFSHLNNNQIHRTNSFNLTNSNNATYANNGNEMSNQQFMNSQENSQIINKNSNVPMNNSKFSKNPRYRNNQ</sequence>
<evidence type="ECO:0000313" key="3">
    <source>
        <dbReference type="Proteomes" id="UP000663879"/>
    </source>
</evidence>
<feature type="region of interest" description="Disordered" evidence="1">
    <location>
        <begin position="946"/>
        <end position="978"/>
    </location>
</feature>
<feature type="region of interest" description="Disordered" evidence="1">
    <location>
        <begin position="996"/>
        <end position="1051"/>
    </location>
</feature>
<evidence type="ECO:0000313" key="2">
    <source>
        <dbReference type="EMBL" id="CAF0907556.1"/>
    </source>
</evidence>
<feature type="compositionally biased region" description="Low complexity" evidence="1">
    <location>
        <begin position="1033"/>
        <end position="1048"/>
    </location>
</feature>
<comment type="caution">
    <text evidence="2">The sequence shown here is derived from an EMBL/GenBank/DDBJ whole genome shotgun (WGS) entry which is preliminary data.</text>
</comment>
<name>A0A814A3T4_9BILA</name>